<evidence type="ECO:0000256" key="6">
    <source>
        <dbReference type="RuleBase" id="RU367011"/>
    </source>
</evidence>
<comment type="function">
    <text evidence="6">Reversible hydration of carbon dioxide.</text>
</comment>
<dbReference type="GO" id="GO:0005737">
    <property type="term" value="C:cytoplasm"/>
    <property type="evidence" value="ECO:0007669"/>
    <property type="project" value="TreeGrafter"/>
</dbReference>
<proteinExistence type="inferred from homology"/>
<organism evidence="8 9">
    <name type="scientific">Potamilus streckersoni</name>
    <dbReference type="NCBI Taxonomy" id="2493646"/>
    <lineage>
        <taxon>Eukaryota</taxon>
        <taxon>Metazoa</taxon>
        <taxon>Spiralia</taxon>
        <taxon>Lophotrochozoa</taxon>
        <taxon>Mollusca</taxon>
        <taxon>Bivalvia</taxon>
        <taxon>Autobranchia</taxon>
        <taxon>Heteroconchia</taxon>
        <taxon>Palaeoheterodonta</taxon>
        <taxon>Unionida</taxon>
        <taxon>Unionoidea</taxon>
        <taxon>Unionidae</taxon>
        <taxon>Ambleminae</taxon>
        <taxon>Lampsilini</taxon>
        <taxon>Potamilus</taxon>
    </lineage>
</organism>
<evidence type="ECO:0000259" key="7">
    <source>
        <dbReference type="PROSITE" id="PS51144"/>
    </source>
</evidence>
<accession>A0AAE0SM90</accession>
<dbReference type="GO" id="GO:0008270">
    <property type="term" value="F:zinc ion binding"/>
    <property type="evidence" value="ECO:0007669"/>
    <property type="project" value="UniProtKB-UniRule"/>
</dbReference>
<keyword evidence="6" id="KW-0456">Lyase</keyword>
<evidence type="ECO:0000256" key="2">
    <source>
        <dbReference type="ARBA" id="ARBA00010718"/>
    </source>
</evidence>
<comment type="cofactor">
    <cofactor evidence="6">
        <name>Zn(2+)</name>
        <dbReference type="ChEBI" id="CHEBI:29105"/>
    </cofactor>
</comment>
<dbReference type="CDD" id="cd00326">
    <property type="entry name" value="alpha_CA"/>
    <property type="match status" value="1"/>
</dbReference>
<dbReference type="PROSITE" id="PS00162">
    <property type="entry name" value="ALPHA_CA_1"/>
    <property type="match status" value="1"/>
</dbReference>
<dbReference type="EC" id="4.2.1.1" evidence="6"/>
<reference evidence="8" key="1">
    <citation type="journal article" date="2021" name="Genome Biol. Evol.">
        <title>A High-Quality Reference Genome for a Parasitic Bivalve with Doubly Uniparental Inheritance (Bivalvia: Unionida).</title>
        <authorList>
            <person name="Smith C.H."/>
        </authorList>
    </citation>
    <scope>NUCLEOTIDE SEQUENCE</scope>
    <source>
        <strain evidence="8">CHS0354</strain>
    </source>
</reference>
<dbReference type="Gene3D" id="3.10.200.10">
    <property type="entry name" value="Alpha carbonic anhydrase"/>
    <property type="match status" value="1"/>
</dbReference>
<dbReference type="PANTHER" id="PTHR18952">
    <property type="entry name" value="CARBONIC ANHYDRASE"/>
    <property type="match status" value="1"/>
</dbReference>
<dbReference type="PROSITE" id="PS51144">
    <property type="entry name" value="ALPHA_CA_2"/>
    <property type="match status" value="1"/>
</dbReference>
<dbReference type="Proteomes" id="UP001195483">
    <property type="component" value="Unassembled WGS sequence"/>
</dbReference>
<evidence type="ECO:0000256" key="4">
    <source>
        <dbReference type="ARBA" id="ARBA00022723"/>
    </source>
</evidence>
<keyword evidence="5 6" id="KW-0862">Zinc</keyword>
<dbReference type="PANTHER" id="PTHR18952:SF124">
    <property type="entry name" value="CARBONIC ANHYDRASE 7"/>
    <property type="match status" value="1"/>
</dbReference>
<feature type="domain" description="Alpha-carbonic anhydrase" evidence="7">
    <location>
        <begin position="30"/>
        <end position="312"/>
    </location>
</feature>
<evidence type="ECO:0000313" key="9">
    <source>
        <dbReference type="Proteomes" id="UP001195483"/>
    </source>
</evidence>
<reference evidence="8" key="3">
    <citation type="submission" date="2023-05" db="EMBL/GenBank/DDBJ databases">
        <authorList>
            <person name="Smith C.H."/>
        </authorList>
    </citation>
    <scope>NUCLEOTIDE SEQUENCE</scope>
    <source>
        <strain evidence="8">CHS0354</strain>
        <tissue evidence="8">Mantle</tissue>
    </source>
</reference>
<dbReference type="GO" id="GO:0005576">
    <property type="term" value="C:extracellular region"/>
    <property type="evidence" value="ECO:0007669"/>
    <property type="project" value="UniProtKB-SubCell"/>
</dbReference>
<reference evidence="8" key="2">
    <citation type="journal article" date="2021" name="Genome Biol. Evol.">
        <title>Developing a high-quality reference genome for a parasitic bivalve with doubly uniparental inheritance (Bivalvia: Unionida).</title>
        <authorList>
            <person name="Smith C.H."/>
        </authorList>
    </citation>
    <scope>NUCLEOTIDE SEQUENCE</scope>
    <source>
        <strain evidence="8">CHS0354</strain>
        <tissue evidence="8">Mantle</tissue>
    </source>
</reference>
<sequence>MKRSTWLLLILDVGLVSTHTLYKWILDTKKRFTYDPDRSNPLGVYNWPFTFPECSGIHQSPIDIRTDQVQYGSDCACPQFIFKEYTVHGEFENNGHSPTFTLSNPGALKIKDVPFANGTFELNDFHLHFGGTKGRLGEIQGMDFRGNTIMSAGSEHTIDGQRYDGELHFVFANNKYKNLEVAEKEKDGVVIIVIFVTKTPDFFKYKGQTTLFSSLLDRFIPSIRQLGLKTSTSVDLTMFFNKPCEYYTYFGSTTTPECHESVRWIILRDPIMATERTLFELTKLQSRGDFNRRFGNYRTTQPLNDRVVVANFQKPIQRGYIDMNALVRQKMWRFYRLNHLRLMNIHYRYKLMQQYLQMMQLMHRG</sequence>
<evidence type="ECO:0000256" key="1">
    <source>
        <dbReference type="ARBA" id="ARBA00004613"/>
    </source>
</evidence>
<name>A0AAE0SM90_9BIVA</name>
<evidence type="ECO:0000256" key="3">
    <source>
        <dbReference type="ARBA" id="ARBA00022525"/>
    </source>
</evidence>
<dbReference type="SMART" id="SM01057">
    <property type="entry name" value="Carb_anhydrase"/>
    <property type="match status" value="1"/>
</dbReference>
<comment type="similarity">
    <text evidence="2 6">Belongs to the alpha-carbonic anhydrase family.</text>
</comment>
<comment type="catalytic activity">
    <reaction evidence="6">
        <text>hydrogencarbonate + H(+) = CO2 + H2O</text>
        <dbReference type="Rhea" id="RHEA:10748"/>
        <dbReference type="ChEBI" id="CHEBI:15377"/>
        <dbReference type="ChEBI" id="CHEBI:15378"/>
        <dbReference type="ChEBI" id="CHEBI:16526"/>
        <dbReference type="ChEBI" id="CHEBI:17544"/>
        <dbReference type="EC" id="4.2.1.1"/>
    </reaction>
</comment>
<dbReference type="InterPro" id="IPR036398">
    <property type="entry name" value="CA_dom_sf"/>
</dbReference>
<gene>
    <name evidence="8" type="ORF">CHS0354_040797</name>
</gene>
<keyword evidence="9" id="KW-1185">Reference proteome</keyword>
<dbReference type="GO" id="GO:0004089">
    <property type="term" value="F:carbonate dehydratase activity"/>
    <property type="evidence" value="ECO:0007669"/>
    <property type="project" value="UniProtKB-UniRule"/>
</dbReference>
<dbReference type="InterPro" id="IPR018338">
    <property type="entry name" value="Carbonic_anhydrase_a-class_CS"/>
</dbReference>
<dbReference type="Pfam" id="PF00194">
    <property type="entry name" value="Carb_anhydrase"/>
    <property type="match status" value="1"/>
</dbReference>
<keyword evidence="3" id="KW-0964">Secreted</keyword>
<evidence type="ECO:0000313" key="8">
    <source>
        <dbReference type="EMBL" id="KAK3594038.1"/>
    </source>
</evidence>
<dbReference type="InterPro" id="IPR001148">
    <property type="entry name" value="CA_dom"/>
</dbReference>
<dbReference type="AlphaFoldDB" id="A0AAE0SM90"/>
<protein>
    <recommendedName>
        <fullName evidence="6">Carbonic anhydrase</fullName>
        <ecNumber evidence="6">4.2.1.1</ecNumber>
    </recommendedName>
</protein>
<comment type="caution">
    <text evidence="8">The sequence shown here is derived from an EMBL/GenBank/DDBJ whole genome shotgun (WGS) entry which is preliminary data.</text>
</comment>
<evidence type="ECO:0000256" key="5">
    <source>
        <dbReference type="ARBA" id="ARBA00022833"/>
    </source>
</evidence>
<comment type="subcellular location">
    <subcellularLocation>
        <location evidence="1">Secreted</location>
    </subcellularLocation>
</comment>
<dbReference type="SUPFAM" id="SSF51069">
    <property type="entry name" value="Carbonic anhydrase"/>
    <property type="match status" value="1"/>
</dbReference>
<keyword evidence="4 6" id="KW-0479">Metal-binding</keyword>
<feature type="signal peptide" evidence="6">
    <location>
        <begin position="1"/>
        <end position="18"/>
    </location>
</feature>
<feature type="chain" id="PRO_5041771648" description="Carbonic anhydrase" evidence="6">
    <location>
        <begin position="19"/>
        <end position="365"/>
    </location>
</feature>
<dbReference type="EMBL" id="JAEAOA010002342">
    <property type="protein sequence ID" value="KAK3594038.1"/>
    <property type="molecule type" value="Genomic_DNA"/>
</dbReference>
<dbReference type="InterPro" id="IPR023561">
    <property type="entry name" value="Carbonic_anhydrase_a-class"/>
</dbReference>
<keyword evidence="6" id="KW-0732">Signal</keyword>